<name>A0A7J9ET43_9ROSI</name>
<evidence type="ECO:0000313" key="2">
    <source>
        <dbReference type="Proteomes" id="UP000593568"/>
    </source>
</evidence>
<accession>A0A7J9ET43</accession>
<protein>
    <submittedName>
        <fullName evidence="1">Uncharacterized protein</fullName>
    </submittedName>
</protein>
<reference evidence="1 2" key="1">
    <citation type="journal article" date="2019" name="Genome Biol. Evol.">
        <title>Insights into the evolution of the New World diploid cottons (Gossypium, subgenus Houzingenia) based on genome sequencing.</title>
        <authorList>
            <person name="Grover C.E."/>
            <person name="Arick M.A. 2nd"/>
            <person name="Thrash A."/>
            <person name="Conover J.L."/>
            <person name="Sanders W.S."/>
            <person name="Peterson D.G."/>
            <person name="Frelichowski J.E."/>
            <person name="Scheffler J.A."/>
            <person name="Scheffler B.E."/>
            <person name="Wendel J.F."/>
        </authorList>
    </citation>
    <scope>NUCLEOTIDE SEQUENCE [LARGE SCALE GENOMIC DNA]</scope>
    <source>
        <strain evidence="1">8</strain>
        <tissue evidence="1">Leaf</tissue>
    </source>
</reference>
<sequence length="97" mass="11282">MSYNKRIAGQMNNAEFSVAGFGSSRQAGTNLFMKTENQQAGTFLLKFQILSQNLEELRRRNLFWLEMVVQGMKIEERAYQSTLMRPLISNMQDLLRD</sequence>
<organism evidence="1 2">
    <name type="scientific">Gossypium trilobum</name>
    <dbReference type="NCBI Taxonomy" id="34281"/>
    <lineage>
        <taxon>Eukaryota</taxon>
        <taxon>Viridiplantae</taxon>
        <taxon>Streptophyta</taxon>
        <taxon>Embryophyta</taxon>
        <taxon>Tracheophyta</taxon>
        <taxon>Spermatophyta</taxon>
        <taxon>Magnoliopsida</taxon>
        <taxon>eudicotyledons</taxon>
        <taxon>Gunneridae</taxon>
        <taxon>Pentapetalae</taxon>
        <taxon>rosids</taxon>
        <taxon>malvids</taxon>
        <taxon>Malvales</taxon>
        <taxon>Malvaceae</taxon>
        <taxon>Malvoideae</taxon>
        <taxon>Gossypium</taxon>
    </lineage>
</organism>
<keyword evidence="2" id="KW-1185">Reference proteome</keyword>
<dbReference type="AlphaFoldDB" id="A0A7J9ET43"/>
<evidence type="ECO:0000313" key="1">
    <source>
        <dbReference type="EMBL" id="MBA0776222.1"/>
    </source>
</evidence>
<gene>
    <name evidence="1" type="ORF">Gotri_011242</name>
</gene>
<dbReference type="Proteomes" id="UP000593568">
    <property type="component" value="Unassembled WGS sequence"/>
</dbReference>
<comment type="caution">
    <text evidence="1">The sequence shown here is derived from an EMBL/GenBank/DDBJ whole genome shotgun (WGS) entry which is preliminary data.</text>
</comment>
<dbReference type="EMBL" id="JABEZW010000009">
    <property type="protein sequence ID" value="MBA0776222.1"/>
    <property type="molecule type" value="Genomic_DNA"/>
</dbReference>
<proteinExistence type="predicted"/>